<dbReference type="PROSITE" id="PS51257">
    <property type="entry name" value="PROKAR_LIPOPROTEIN"/>
    <property type="match status" value="1"/>
</dbReference>
<organism evidence="2 3">
    <name type="scientific">Persicimonas caeni</name>
    <dbReference type="NCBI Taxonomy" id="2292766"/>
    <lineage>
        <taxon>Bacteria</taxon>
        <taxon>Deltaproteobacteria</taxon>
        <taxon>Bradymonadales</taxon>
        <taxon>Bradymonadaceae</taxon>
        <taxon>Persicimonas</taxon>
    </lineage>
</organism>
<evidence type="ECO:0000313" key="2">
    <source>
        <dbReference type="EMBL" id="QDG50878.1"/>
    </source>
</evidence>
<dbReference type="EMBL" id="CP041186">
    <property type="protein sequence ID" value="QDG50878.1"/>
    <property type="molecule type" value="Genomic_DNA"/>
</dbReference>
<gene>
    <name evidence="2" type="ORF">FIV42_09075</name>
</gene>
<name>A0A4Y6PRD0_PERCE</name>
<evidence type="ECO:0000256" key="1">
    <source>
        <dbReference type="SAM" id="MobiDB-lite"/>
    </source>
</evidence>
<proteinExistence type="predicted"/>
<dbReference type="AlphaFoldDB" id="A0A4Y6PRD0"/>
<evidence type="ECO:0000313" key="3">
    <source>
        <dbReference type="Proteomes" id="UP000315995"/>
    </source>
</evidence>
<protein>
    <submittedName>
        <fullName evidence="2">Uncharacterized protein</fullName>
    </submittedName>
</protein>
<accession>A0A5B8Y8W6</accession>
<dbReference type="Proteomes" id="UP000315995">
    <property type="component" value="Chromosome"/>
</dbReference>
<sequence>MTSKKTLLTTCALLLIGLSACDDKSEGEARVDAGVDATKTAQKAQKKAEAKQPSASKDAADPEKRTSASSPKGATVAEEPPLDISKLLTTKDFEDFTRTSMVREQLVGKPPSPTYNAVHLHPSGRNFYGAGLQVWKAESSEAAVERALQLREQYLAVDDAPKDGPVDNERAFVSDRAGIFTYVFPFSEGDQSYVVAVSCGEKLCKKGFEDVAELAEVVVERLGESEE</sequence>
<accession>A0A4Y6PRD0</accession>
<feature type="region of interest" description="Disordered" evidence="1">
    <location>
        <begin position="37"/>
        <end position="81"/>
    </location>
</feature>
<reference evidence="2 3" key="1">
    <citation type="submission" date="2019-06" db="EMBL/GenBank/DDBJ databases">
        <title>Persicimonas caeni gen. nov., sp. nov., a predatory bacterium isolated from solar saltern.</title>
        <authorList>
            <person name="Wang S."/>
        </authorList>
    </citation>
    <scope>NUCLEOTIDE SEQUENCE [LARGE SCALE GENOMIC DNA]</scope>
    <source>
        <strain evidence="2 3">YN101</strain>
    </source>
</reference>
<keyword evidence="3" id="KW-1185">Reference proteome</keyword>
<dbReference type="RefSeq" id="WP_141197370.1">
    <property type="nucleotide sequence ID" value="NZ_CP041186.1"/>
</dbReference>